<dbReference type="Pfam" id="PF03055">
    <property type="entry name" value="RPE65"/>
    <property type="match status" value="1"/>
</dbReference>
<accession>A0A7J0D8T7</accession>
<evidence type="ECO:0000256" key="5">
    <source>
        <dbReference type="PIRSR" id="PIRSR604294-1"/>
    </source>
</evidence>
<dbReference type="EMBL" id="BJWL01000057">
    <property type="protein sequence ID" value="GFS28859.1"/>
    <property type="molecule type" value="Genomic_DNA"/>
</dbReference>
<evidence type="ECO:0000256" key="1">
    <source>
        <dbReference type="ARBA" id="ARBA00006787"/>
    </source>
</evidence>
<feature type="binding site" evidence="5">
    <location>
        <position position="318"/>
    </location>
    <ligand>
        <name>Fe cation</name>
        <dbReference type="ChEBI" id="CHEBI:24875"/>
        <note>catalytic</note>
    </ligand>
</feature>
<comment type="cofactor">
    <cofactor evidence="5">
        <name>Fe(2+)</name>
        <dbReference type="ChEBI" id="CHEBI:29033"/>
    </cofactor>
    <text evidence="5">Binds 1 Fe(2+) ion per subunit.</text>
</comment>
<evidence type="ECO:0000313" key="6">
    <source>
        <dbReference type="EMBL" id="GFS28859.1"/>
    </source>
</evidence>
<keyword evidence="4 5" id="KW-0408">Iron</keyword>
<dbReference type="AlphaFoldDB" id="A0A7J0D8T7"/>
<keyword evidence="2 5" id="KW-0479">Metal-binding</keyword>
<evidence type="ECO:0000256" key="3">
    <source>
        <dbReference type="ARBA" id="ARBA00022964"/>
    </source>
</evidence>
<dbReference type="Proteomes" id="UP000585474">
    <property type="component" value="Unassembled WGS sequence"/>
</dbReference>
<feature type="binding site" evidence="5">
    <location>
        <position position="254"/>
    </location>
    <ligand>
        <name>Fe cation</name>
        <dbReference type="ChEBI" id="CHEBI:24875"/>
        <note>catalytic</note>
    </ligand>
</feature>
<keyword evidence="7" id="KW-1185">Reference proteome</keyword>
<dbReference type="GO" id="GO:0016121">
    <property type="term" value="P:carotene catabolic process"/>
    <property type="evidence" value="ECO:0007669"/>
    <property type="project" value="TreeGrafter"/>
</dbReference>
<evidence type="ECO:0000256" key="2">
    <source>
        <dbReference type="ARBA" id="ARBA00022723"/>
    </source>
</evidence>
<evidence type="ECO:0000313" key="7">
    <source>
        <dbReference type="Proteomes" id="UP000585474"/>
    </source>
</evidence>
<dbReference type="GO" id="GO:0010436">
    <property type="term" value="F:carotenoid dioxygenase activity"/>
    <property type="evidence" value="ECO:0007669"/>
    <property type="project" value="TreeGrafter"/>
</dbReference>
<protein>
    <submittedName>
        <fullName evidence="6">Uncharacterized protein</fullName>
    </submittedName>
</protein>
<evidence type="ECO:0000256" key="4">
    <source>
        <dbReference type="ARBA" id="ARBA00023004"/>
    </source>
</evidence>
<keyword evidence="3" id="KW-0223">Dioxygenase</keyword>
<dbReference type="PANTHER" id="PTHR10543">
    <property type="entry name" value="BETA-CAROTENE DIOXYGENASE"/>
    <property type="match status" value="1"/>
</dbReference>
<organism evidence="6 7">
    <name type="scientific">Actinidia rufa</name>
    <dbReference type="NCBI Taxonomy" id="165716"/>
    <lineage>
        <taxon>Eukaryota</taxon>
        <taxon>Viridiplantae</taxon>
        <taxon>Streptophyta</taxon>
        <taxon>Embryophyta</taxon>
        <taxon>Tracheophyta</taxon>
        <taxon>Spermatophyta</taxon>
        <taxon>Magnoliopsida</taxon>
        <taxon>eudicotyledons</taxon>
        <taxon>Gunneridae</taxon>
        <taxon>Pentapetalae</taxon>
        <taxon>asterids</taxon>
        <taxon>Ericales</taxon>
        <taxon>Actinidiaceae</taxon>
        <taxon>Actinidia</taxon>
    </lineage>
</organism>
<dbReference type="OrthoDB" id="1069523at2759"/>
<dbReference type="PANTHER" id="PTHR10543:SF111">
    <property type="entry name" value="CAROTENOID 9,10(9',10')-CLEAVAGE DIOXYGENASE 1-LIKE"/>
    <property type="match status" value="1"/>
</dbReference>
<comment type="caution">
    <text evidence="6">The sequence shown here is derived from an EMBL/GenBank/DDBJ whole genome shotgun (WGS) entry which is preliminary data.</text>
</comment>
<reference evidence="7" key="1">
    <citation type="submission" date="2019-07" db="EMBL/GenBank/DDBJ databases">
        <title>De Novo Assembly of kiwifruit Actinidia rufa.</title>
        <authorList>
            <person name="Sugita-Konishi S."/>
            <person name="Sato K."/>
            <person name="Mori E."/>
            <person name="Abe Y."/>
            <person name="Kisaki G."/>
            <person name="Hamano K."/>
            <person name="Suezawa K."/>
            <person name="Otani M."/>
            <person name="Fukuda T."/>
            <person name="Manabe T."/>
            <person name="Gomi K."/>
            <person name="Tabuchi M."/>
            <person name="Akimitsu K."/>
            <person name="Kataoka I."/>
        </authorList>
    </citation>
    <scope>NUCLEOTIDE SEQUENCE [LARGE SCALE GENOMIC DNA]</scope>
    <source>
        <strain evidence="7">cv. Fuchu</strain>
    </source>
</reference>
<proteinExistence type="inferred from homology"/>
<gene>
    <name evidence="6" type="ORF">Acr_00g0004320</name>
</gene>
<name>A0A7J0D8T7_9ERIC</name>
<keyword evidence="3" id="KW-0560">Oxidoreductase</keyword>
<comment type="similarity">
    <text evidence="1">Belongs to the carotenoid oxygenase family.</text>
</comment>
<dbReference type="GO" id="GO:0009570">
    <property type="term" value="C:chloroplast stroma"/>
    <property type="evidence" value="ECO:0007669"/>
    <property type="project" value="TreeGrafter"/>
</dbReference>
<dbReference type="GO" id="GO:0046872">
    <property type="term" value="F:metal ion binding"/>
    <property type="evidence" value="ECO:0007669"/>
    <property type="project" value="UniProtKB-KW"/>
</dbReference>
<sequence length="520" mass="58434">MERGLPVLQIGTELETPQRMRFRLGNSFLSDLPHCRRKEPEQPLEEGNTAKRIPQASWSFLSLPADRRERSGIDSPITRLASATGKGTVAIASSPGQSSLPQRGVGSAKIDGKLPGLGFAISSVLSSVPCLDLFGFKVGVLFFHFQLRKLYTISENHVPQEIDMFTLNAMQTWDVNGAWDRPFTSHPKMVVDGESLKAVGRFRSAEKRASGTGELIIMGTSAMKPYYVLGVISADGKNLRHKVDLKFERCVLSHDIGITEKYNVIIDYPLIIDIKRVFKGGPLLKYYKDGQARFGVMPRYGDADSVQWFKVESHCTFHLFNTFEEGDEVVVRGCRALSSTLPGPEMEEGFLFTRVYEWRLNMVTGEVRERNLSGTYFSMDFPVVNADFIGLKHKYGYTQAWLNMEVLLKIYFDEPWATQTVEEGEPEQLVKVEHHKFPENSFCSGIVFVRKNEGVEEDDGWIVSYVHDEQTDESQGGFGCFQRVALMLVVFQHSGLGPVVLLLLLDGQILWTLLAQLGPD</sequence>
<dbReference type="InterPro" id="IPR004294">
    <property type="entry name" value="Carotenoid_Oase"/>
</dbReference>
<feature type="binding site" evidence="5">
    <location>
        <position position="186"/>
    </location>
    <ligand>
        <name>Fe cation</name>
        <dbReference type="ChEBI" id="CHEBI:24875"/>
        <note>catalytic</note>
    </ligand>
</feature>